<dbReference type="Gene3D" id="3.20.110.20">
    <property type="match status" value="1"/>
</dbReference>
<accession>A0A7C0ZD19</accession>
<sequence>MFYLILFLLSGTAKIAFLHHGNQSFSDNGAYALRPGDYGYNGNSYHRIMDTHEYYSVPVDIHISGPLLQSFAYLGNDNGLLERLKGDLVDIVGGFYAEHIAPYVPEDMNRFSLWYERIIDSSLVKEPGWPGYPTVIWIPERVWKSEILMPYSLIDVLNQEYGKYDSNGNYIAPCIVLDDAAQWINSLSIDTRKVYKLNDSDGDYVFLVFIDTDARNNMVWNDISDPSNPLHQELVGLSNDSDQWKVLIYGDDWEKAAGVAGWDFGQAGAPSNSYDHNISWIKSQSTWIQPVHICEIAKWWGSDVVNGYTQGTVPELDYTQLVYSTYPELHDWTGGTYDNWYNDFKSTQAYGCSGAPDLNGNGTYGDYEDLYMFGRQELIGTSDNNVSKLGWVVLMGMLYETGWHTGPGGELVYWGKNLWNHSRYAGGLAYASDWLSYCDTISSPVVDSVDLDGDGEYEYLLYNNKIFFAFEKRGGRALWVVTGDGAVVSGNLYSNW</sequence>
<gene>
    <name evidence="1" type="ORF">ENF18_03290</name>
</gene>
<dbReference type="EMBL" id="DQWE01000157">
    <property type="protein sequence ID" value="HDI82799.1"/>
    <property type="molecule type" value="Genomic_DNA"/>
</dbReference>
<proteinExistence type="predicted"/>
<reference evidence="1" key="1">
    <citation type="journal article" date="2020" name="mSystems">
        <title>Genome- and Community-Level Interaction Insights into Carbon Utilization and Element Cycling Functions of Hydrothermarchaeota in Hydrothermal Sediment.</title>
        <authorList>
            <person name="Zhou Z."/>
            <person name="Liu Y."/>
            <person name="Xu W."/>
            <person name="Pan J."/>
            <person name="Luo Z.H."/>
            <person name="Li M."/>
        </authorList>
    </citation>
    <scope>NUCLEOTIDE SEQUENCE [LARGE SCALE GENOMIC DNA]</scope>
    <source>
        <strain evidence="1">HyVt-102</strain>
    </source>
</reference>
<dbReference type="Proteomes" id="UP000885847">
    <property type="component" value="Unassembled WGS sequence"/>
</dbReference>
<evidence type="ECO:0000313" key="1">
    <source>
        <dbReference type="EMBL" id="HDI82799.1"/>
    </source>
</evidence>
<dbReference type="AlphaFoldDB" id="A0A7C0ZD19"/>
<name>A0A7C0ZD19_UNCW3</name>
<comment type="caution">
    <text evidence="1">The sequence shown here is derived from an EMBL/GenBank/DDBJ whole genome shotgun (WGS) entry which is preliminary data.</text>
</comment>
<protein>
    <submittedName>
        <fullName evidence="1">Uncharacterized protein</fullName>
    </submittedName>
</protein>
<organism evidence="1">
    <name type="scientific">candidate division WOR-3 bacterium</name>
    <dbReference type="NCBI Taxonomy" id="2052148"/>
    <lineage>
        <taxon>Bacteria</taxon>
        <taxon>Bacteria division WOR-3</taxon>
    </lineage>
</organism>
<feature type="non-terminal residue" evidence="1">
    <location>
        <position position="496"/>
    </location>
</feature>